<gene>
    <name evidence="3" type="ORF">BDZ31_004230</name>
</gene>
<organism evidence="3 4">
    <name type="scientific">Conexibacter arvalis</name>
    <dbReference type="NCBI Taxonomy" id="912552"/>
    <lineage>
        <taxon>Bacteria</taxon>
        <taxon>Bacillati</taxon>
        <taxon>Actinomycetota</taxon>
        <taxon>Thermoleophilia</taxon>
        <taxon>Solirubrobacterales</taxon>
        <taxon>Conexibacteraceae</taxon>
        <taxon>Conexibacter</taxon>
    </lineage>
</organism>
<reference evidence="3 4" key="1">
    <citation type="submission" date="2020-08" db="EMBL/GenBank/DDBJ databases">
        <title>Genomic Encyclopedia of Archaeal and Bacterial Type Strains, Phase II (KMG-II): from individual species to whole genera.</title>
        <authorList>
            <person name="Goeker M."/>
        </authorList>
    </citation>
    <scope>NUCLEOTIDE SEQUENCE [LARGE SCALE GENOMIC DNA]</scope>
    <source>
        <strain evidence="3 4">DSM 23288</strain>
    </source>
</reference>
<keyword evidence="3" id="KW-0255">Endonuclease</keyword>
<dbReference type="PANTHER" id="PTHR34039:SF1">
    <property type="entry name" value="UPF0102 PROTEIN YRAN"/>
    <property type="match status" value="1"/>
</dbReference>
<comment type="caution">
    <text evidence="3">The sequence shown here is derived from an EMBL/GenBank/DDBJ whole genome shotgun (WGS) entry which is preliminary data.</text>
</comment>
<keyword evidence="3" id="KW-0378">Hydrolase</keyword>
<dbReference type="NCBIfam" id="NF009154">
    <property type="entry name" value="PRK12497.3-3"/>
    <property type="match status" value="1"/>
</dbReference>
<proteinExistence type="inferred from homology"/>
<evidence type="ECO:0000313" key="3">
    <source>
        <dbReference type="EMBL" id="MBB4664615.1"/>
    </source>
</evidence>
<protein>
    <recommendedName>
        <fullName evidence="2">UPF0102 protein BDZ31_004230</fullName>
    </recommendedName>
</protein>
<dbReference type="Gene3D" id="3.40.1350.10">
    <property type="match status" value="1"/>
</dbReference>
<sequence length="122" mass="13934">MSDDPRHQLGRLGEQLAAAHLERRGLALLARNYRTRWGELDIVAGDERRLVFCEVKTRRVGSSQPLEGLRESQQRRIRKMALAWLADQPNRGFAPELRFDAIGVTFDPTGRLVELEHLEGAF</sequence>
<evidence type="ECO:0000313" key="4">
    <source>
        <dbReference type="Proteomes" id="UP000585272"/>
    </source>
</evidence>
<evidence type="ECO:0000256" key="1">
    <source>
        <dbReference type="ARBA" id="ARBA00006738"/>
    </source>
</evidence>
<dbReference type="EMBL" id="JACHNU010000008">
    <property type="protein sequence ID" value="MBB4664615.1"/>
    <property type="molecule type" value="Genomic_DNA"/>
</dbReference>
<dbReference type="InterPro" id="IPR011856">
    <property type="entry name" value="tRNA_endonuc-like_dom_sf"/>
</dbReference>
<dbReference type="Pfam" id="PF02021">
    <property type="entry name" value="UPF0102"/>
    <property type="match status" value="1"/>
</dbReference>
<comment type="similarity">
    <text evidence="1 2">Belongs to the UPF0102 family.</text>
</comment>
<name>A0A840IJV3_9ACTN</name>
<dbReference type="InterPro" id="IPR011335">
    <property type="entry name" value="Restrct_endonuc-II-like"/>
</dbReference>
<dbReference type="RefSeq" id="WP_183344815.1">
    <property type="nucleotide sequence ID" value="NZ_JACHNU010000008.1"/>
</dbReference>
<evidence type="ECO:0000256" key="2">
    <source>
        <dbReference type="HAMAP-Rule" id="MF_00048"/>
    </source>
</evidence>
<keyword evidence="4" id="KW-1185">Reference proteome</keyword>
<accession>A0A840IJV3</accession>
<dbReference type="HAMAP" id="MF_00048">
    <property type="entry name" value="UPF0102"/>
    <property type="match status" value="1"/>
</dbReference>
<dbReference type="GO" id="GO:0004519">
    <property type="term" value="F:endonuclease activity"/>
    <property type="evidence" value="ECO:0007669"/>
    <property type="project" value="UniProtKB-KW"/>
</dbReference>
<dbReference type="CDD" id="cd20736">
    <property type="entry name" value="PoNe_Nuclease"/>
    <property type="match status" value="1"/>
</dbReference>
<keyword evidence="3" id="KW-0540">Nuclease</keyword>
<dbReference type="InterPro" id="IPR003509">
    <property type="entry name" value="UPF0102_YraN-like"/>
</dbReference>
<dbReference type="PANTHER" id="PTHR34039">
    <property type="entry name" value="UPF0102 PROTEIN YRAN"/>
    <property type="match status" value="1"/>
</dbReference>
<dbReference type="SUPFAM" id="SSF52980">
    <property type="entry name" value="Restriction endonuclease-like"/>
    <property type="match status" value="1"/>
</dbReference>
<dbReference type="Proteomes" id="UP000585272">
    <property type="component" value="Unassembled WGS sequence"/>
</dbReference>
<dbReference type="AlphaFoldDB" id="A0A840IJV3"/>
<dbReference type="GO" id="GO:0003676">
    <property type="term" value="F:nucleic acid binding"/>
    <property type="evidence" value="ECO:0007669"/>
    <property type="project" value="InterPro"/>
</dbReference>